<dbReference type="Proteomes" id="UP000053864">
    <property type="component" value="Unassembled WGS sequence"/>
</dbReference>
<organism evidence="1 2">
    <name type="scientific">Phytophthora nicotianae</name>
    <name type="common">Potato buckeye rot agent</name>
    <name type="synonym">Phytophthora parasitica</name>
    <dbReference type="NCBI Taxonomy" id="4792"/>
    <lineage>
        <taxon>Eukaryota</taxon>
        <taxon>Sar</taxon>
        <taxon>Stramenopiles</taxon>
        <taxon>Oomycota</taxon>
        <taxon>Peronosporomycetes</taxon>
        <taxon>Peronosporales</taxon>
        <taxon>Peronosporaceae</taxon>
        <taxon>Phytophthora</taxon>
    </lineage>
</organism>
<name>W2JCZ6_PHYNI</name>
<proteinExistence type="predicted"/>
<protein>
    <submittedName>
        <fullName evidence="1">Uncharacterized protein</fullName>
    </submittedName>
</protein>
<dbReference type="AlphaFoldDB" id="W2JCZ6"/>
<sequence length="30" mass="3694">MRNTRLQVDTKFIKSFFRIFTSRTTKDSIR</sequence>
<evidence type="ECO:0000313" key="1">
    <source>
        <dbReference type="EMBL" id="ETL44284.1"/>
    </source>
</evidence>
<dbReference type="EMBL" id="KI671988">
    <property type="protein sequence ID" value="ETL44284.1"/>
    <property type="molecule type" value="Genomic_DNA"/>
</dbReference>
<reference evidence="1 2" key="1">
    <citation type="submission" date="2013-11" db="EMBL/GenBank/DDBJ databases">
        <title>The Genome Sequence of Phytophthora parasitica CJ05E6.</title>
        <authorList>
            <consortium name="The Broad Institute Genomics Platform"/>
            <person name="Russ C."/>
            <person name="Tyler B."/>
            <person name="Panabieres F."/>
            <person name="Shan W."/>
            <person name="Tripathy S."/>
            <person name="Grunwald N."/>
            <person name="Machado M."/>
            <person name="Johnson C.S."/>
            <person name="Arredondo F."/>
            <person name="Hong C."/>
            <person name="Coffey M."/>
            <person name="Young S.K."/>
            <person name="Zeng Q."/>
            <person name="Gargeya S."/>
            <person name="Fitzgerald M."/>
            <person name="Abouelleil A."/>
            <person name="Alvarado L."/>
            <person name="Chapman S.B."/>
            <person name="Gainer-Dewar J."/>
            <person name="Goldberg J."/>
            <person name="Griggs A."/>
            <person name="Gujja S."/>
            <person name="Hansen M."/>
            <person name="Howarth C."/>
            <person name="Imamovic A."/>
            <person name="Ireland A."/>
            <person name="Larimer J."/>
            <person name="McCowan C."/>
            <person name="Murphy C."/>
            <person name="Pearson M."/>
            <person name="Poon T.W."/>
            <person name="Priest M."/>
            <person name="Roberts A."/>
            <person name="Saif S."/>
            <person name="Shea T."/>
            <person name="Sykes S."/>
            <person name="Wortman J."/>
            <person name="Nusbaum C."/>
            <person name="Birren B."/>
        </authorList>
    </citation>
    <scope>NUCLEOTIDE SEQUENCE [LARGE SCALE GENOMIC DNA]</scope>
    <source>
        <strain evidence="1 2">CJ05E6</strain>
    </source>
</reference>
<evidence type="ECO:0000313" key="2">
    <source>
        <dbReference type="Proteomes" id="UP000053864"/>
    </source>
</evidence>
<accession>W2JCZ6</accession>
<gene>
    <name evidence="1" type="ORF">L916_05386</name>
</gene>